<proteinExistence type="predicted"/>
<keyword evidence="1" id="KW-1133">Transmembrane helix</keyword>
<dbReference type="Pfam" id="PF06182">
    <property type="entry name" value="ABC2_membrane_6"/>
    <property type="match status" value="1"/>
</dbReference>
<keyword evidence="1" id="KW-0472">Membrane</keyword>
<feature type="transmembrane region" description="Helical" evidence="1">
    <location>
        <begin position="119"/>
        <end position="135"/>
    </location>
</feature>
<evidence type="ECO:0000256" key="1">
    <source>
        <dbReference type="SAM" id="Phobius"/>
    </source>
</evidence>
<feature type="transmembrane region" description="Helical" evidence="1">
    <location>
        <begin position="21"/>
        <end position="39"/>
    </location>
</feature>
<gene>
    <name evidence="2" type="ORF">GCM10022223_43650</name>
</gene>
<dbReference type="PANTHER" id="PTHR36833:SF1">
    <property type="entry name" value="INTEGRAL MEMBRANE TRANSPORT PROTEIN"/>
    <property type="match status" value="1"/>
</dbReference>
<protein>
    <submittedName>
        <fullName evidence="2">ABC-2 family transporter protein</fullName>
    </submittedName>
</protein>
<name>A0ABP7A0L8_9ACTN</name>
<keyword evidence="3" id="KW-1185">Reference proteome</keyword>
<organism evidence="2 3">
    <name type="scientific">Kineosporia mesophila</name>
    <dbReference type="NCBI Taxonomy" id="566012"/>
    <lineage>
        <taxon>Bacteria</taxon>
        <taxon>Bacillati</taxon>
        <taxon>Actinomycetota</taxon>
        <taxon>Actinomycetes</taxon>
        <taxon>Kineosporiales</taxon>
        <taxon>Kineosporiaceae</taxon>
        <taxon>Kineosporia</taxon>
    </lineage>
</organism>
<feature type="transmembrane region" description="Helical" evidence="1">
    <location>
        <begin position="59"/>
        <end position="80"/>
    </location>
</feature>
<evidence type="ECO:0000313" key="3">
    <source>
        <dbReference type="Proteomes" id="UP001501074"/>
    </source>
</evidence>
<accession>A0ABP7A0L8</accession>
<feature type="transmembrane region" description="Helical" evidence="1">
    <location>
        <begin position="202"/>
        <end position="223"/>
    </location>
</feature>
<sequence length="267" mass="28557">MGSRTRPYRALLGARMRAQSSYRASFGLDLVSSLLIGLVELAEVWVLYRAVDEIGGLDLTAALVVFGLADTAFSIADLLVGHVDRLPDYLRAGTFDVFCLRPQPLLAQLITSDISLRRLTRVGVGFAVLIVGLIANDVTLTPSSVLLVLLSLLTGTAICTGIFVAAAGAQFFLIDAAEMTNSVVYGGRYAANQPGSVWSRPLIAVFGFGVPMAFTGYLPTLTLLDLPVPWNLPDWAGWLAPLAAIWMWGLAGLSWRTGTRHYQGGGG</sequence>
<dbReference type="EMBL" id="BAAAZO010000008">
    <property type="protein sequence ID" value="GAA3621965.1"/>
    <property type="molecule type" value="Genomic_DNA"/>
</dbReference>
<keyword evidence="1" id="KW-0812">Transmembrane</keyword>
<evidence type="ECO:0000313" key="2">
    <source>
        <dbReference type="EMBL" id="GAA3621965.1"/>
    </source>
</evidence>
<feature type="transmembrane region" description="Helical" evidence="1">
    <location>
        <begin position="147"/>
        <end position="173"/>
    </location>
</feature>
<feature type="transmembrane region" description="Helical" evidence="1">
    <location>
        <begin position="235"/>
        <end position="255"/>
    </location>
</feature>
<dbReference type="Proteomes" id="UP001501074">
    <property type="component" value="Unassembled WGS sequence"/>
</dbReference>
<reference evidence="3" key="1">
    <citation type="journal article" date="2019" name="Int. J. Syst. Evol. Microbiol.">
        <title>The Global Catalogue of Microorganisms (GCM) 10K type strain sequencing project: providing services to taxonomists for standard genome sequencing and annotation.</title>
        <authorList>
            <consortium name="The Broad Institute Genomics Platform"/>
            <consortium name="The Broad Institute Genome Sequencing Center for Infectious Disease"/>
            <person name="Wu L."/>
            <person name="Ma J."/>
        </authorList>
    </citation>
    <scope>NUCLEOTIDE SEQUENCE [LARGE SCALE GENOMIC DNA]</scope>
    <source>
        <strain evidence="3">JCM 16902</strain>
    </source>
</reference>
<dbReference type="PANTHER" id="PTHR36833">
    <property type="entry name" value="SLR0610 PROTEIN-RELATED"/>
    <property type="match status" value="1"/>
</dbReference>
<comment type="caution">
    <text evidence="2">The sequence shown here is derived from an EMBL/GenBank/DDBJ whole genome shotgun (WGS) entry which is preliminary data.</text>
</comment>
<dbReference type="InterPro" id="IPR010390">
    <property type="entry name" value="ABC-2_transporter-like"/>
</dbReference>